<accession>A0AAD5MLA3</accession>
<comment type="caution">
    <text evidence="1">The sequence shown here is derived from an EMBL/GenBank/DDBJ whole genome shotgun (WGS) entry which is preliminary data.</text>
</comment>
<evidence type="ECO:0000313" key="2">
    <source>
        <dbReference type="Proteomes" id="UP001196413"/>
    </source>
</evidence>
<name>A0AAD5MLA3_PARTN</name>
<gene>
    <name evidence="1" type="ORF">KIN20_016359</name>
</gene>
<dbReference type="AlphaFoldDB" id="A0AAD5MLA3"/>
<dbReference type="EMBL" id="JAHQIW010003289">
    <property type="protein sequence ID" value="KAJ1358053.1"/>
    <property type="molecule type" value="Genomic_DNA"/>
</dbReference>
<evidence type="ECO:0000313" key="1">
    <source>
        <dbReference type="EMBL" id="KAJ1358053.1"/>
    </source>
</evidence>
<proteinExistence type="predicted"/>
<protein>
    <submittedName>
        <fullName evidence="1">Uncharacterized protein</fullName>
    </submittedName>
</protein>
<keyword evidence="2" id="KW-1185">Reference proteome</keyword>
<reference evidence="1" key="1">
    <citation type="submission" date="2021-06" db="EMBL/GenBank/DDBJ databases">
        <title>Parelaphostrongylus tenuis whole genome reference sequence.</title>
        <authorList>
            <person name="Garwood T.J."/>
            <person name="Larsen P.A."/>
            <person name="Fountain-Jones N.M."/>
            <person name="Garbe J.R."/>
            <person name="Macchietto M.G."/>
            <person name="Kania S.A."/>
            <person name="Gerhold R.W."/>
            <person name="Richards J.E."/>
            <person name="Wolf T.M."/>
        </authorList>
    </citation>
    <scope>NUCLEOTIDE SEQUENCE</scope>
    <source>
        <strain evidence="1">MNPRO001-30</strain>
        <tissue evidence="1">Meninges</tissue>
    </source>
</reference>
<dbReference type="Proteomes" id="UP001196413">
    <property type="component" value="Unassembled WGS sequence"/>
</dbReference>
<sequence length="81" mass="9384">MRKNEKPMLGQFSFRARGVSICHPRKRNTLRAGKFRSHIGNEWNLQLCPLLGSLLYFGSYSRGTVPPSVSSKDYKFYCERL</sequence>
<organism evidence="1 2">
    <name type="scientific">Parelaphostrongylus tenuis</name>
    <name type="common">Meningeal worm</name>
    <dbReference type="NCBI Taxonomy" id="148309"/>
    <lineage>
        <taxon>Eukaryota</taxon>
        <taxon>Metazoa</taxon>
        <taxon>Ecdysozoa</taxon>
        <taxon>Nematoda</taxon>
        <taxon>Chromadorea</taxon>
        <taxon>Rhabditida</taxon>
        <taxon>Rhabditina</taxon>
        <taxon>Rhabditomorpha</taxon>
        <taxon>Strongyloidea</taxon>
        <taxon>Metastrongylidae</taxon>
        <taxon>Parelaphostrongylus</taxon>
    </lineage>
</organism>